<dbReference type="VEuPathDB" id="FungiDB:TERG_06048"/>
<accession>F2SU99</accession>
<dbReference type="GeneID" id="10374702"/>
<dbReference type="RefSeq" id="XP_003233052.1">
    <property type="nucleotide sequence ID" value="XM_003233004.2"/>
</dbReference>
<gene>
    <name evidence="1" type="ORF">TERG_06048</name>
</gene>
<dbReference type="EMBL" id="GG700654">
    <property type="protein sequence ID" value="EGD89811.1"/>
    <property type="molecule type" value="Genomic_DNA"/>
</dbReference>
<name>F2SU99_TRIRC</name>
<proteinExistence type="predicted"/>
<organism evidence="1 2">
    <name type="scientific">Trichophyton rubrum (strain ATCC MYA-4607 / CBS 118892)</name>
    <name type="common">Athlete's foot fungus</name>
    <dbReference type="NCBI Taxonomy" id="559305"/>
    <lineage>
        <taxon>Eukaryota</taxon>
        <taxon>Fungi</taxon>
        <taxon>Dikarya</taxon>
        <taxon>Ascomycota</taxon>
        <taxon>Pezizomycotina</taxon>
        <taxon>Eurotiomycetes</taxon>
        <taxon>Eurotiomycetidae</taxon>
        <taxon>Onygenales</taxon>
        <taxon>Arthrodermataceae</taxon>
        <taxon>Trichophyton</taxon>
    </lineage>
</organism>
<dbReference type="Proteomes" id="UP000008864">
    <property type="component" value="Unassembled WGS sequence"/>
</dbReference>
<dbReference type="HOGENOM" id="CLU_2172878_0_0_1"/>
<dbReference type="AlphaFoldDB" id="F2SU99"/>
<evidence type="ECO:0000313" key="2">
    <source>
        <dbReference type="Proteomes" id="UP000008864"/>
    </source>
</evidence>
<reference evidence="2" key="1">
    <citation type="journal article" date="2012" name="MBio">
        <title>Comparative genome analysis of Trichophyton rubrum and related dermatophytes reveals candidate genes involved in infection.</title>
        <authorList>
            <person name="Martinez D.A."/>
            <person name="Oliver B.G."/>
            <person name="Graeser Y."/>
            <person name="Goldberg J.M."/>
            <person name="Li W."/>
            <person name="Martinez-Rossi N.M."/>
            <person name="Monod M."/>
            <person name="Shelest E."/>
            <person name="Barton R.C."/>
            <person name="Birch E."/>
            <person name="Brakhage A.A."/>
            <person name="Chen Z."/>
            <person name="Gurr S.J."/>
            <person name="Heiman D."/>
            <person name="Heitman J."/>
            <person name="Kosti I."/>
            <person name="Rossi A."/>
            <person name="Saif S."/>
            <person name="Samalova M."/>
            <person name="Saunders C.W."/>
            <person name="Shea T."/>
            <person name="Summerbell R.C."/>
            <person name="Xu J."/>
            <person name="Young S."/>
            <person name="Zeng Q."/>
            <person name="Birren B.W."/>
            <person name="Cuomo C.A."/>
            <person name="White T.C."/>
        </authorList>
    </citation>
    <scope>NUCLEOTIDE SEQUENCE [LARGE SCALE GENOMIC DNA]</scope>
    <source>
        <strain evidence="2">ATCC MYA-4607 / CBS 118892</strain>
    </source>
</reference>
<dbReference type="InParanoid" id="F2SU99"/>
<evidence type="ECO:0000313" key="1">
    <source>
        <dbReference type="EMBL" id="EGD89811.1"/>
    </source>
</evidence>
<keyword evidence="2" id="KW-1185">Reference proteome</keyword>
<protein>
    <submittedName>
        <fullName evidence="1">Uncharacterized protein</fullName>
    </submittedName>
</protein>
<sequence length="110" mass="12304">MGKMGRGNNTELPHGWLLGMLCSTSSLHCQKTIIARQSHLSTNIAPKVKHCWQNYLEVIITIAYWLNTYTPKSGALVIGMLNEIGCWHPTLLRRGLATGIPKLANKYRSD</sequence>